<feature type="domain" description="PDZ" evidence="2">
    <location>
        <begin position="169"/>
        <end position="251"/>
    </location>
</feature>
<dbReference type="Gene3D" id="2.30.42.10">
    <property type="match status" value="1"/>
</dbReference>
<evidence type="ECO:0000313" key="4">
    <source>
        <dbReference type="Proteomes" id="UP000316095"/>
    </source>
</evidence>
<keyword evidence="1" id="KW-0812">Transmembrane</keyword>
<dbReference type="AlphaFoldDB" id="A0A5C5XAU9"/>
<dbReference type="OrthoDB" id="251597at2"/>
<evidence type="ECO:0000259" key="2">
    <source>
        <dbReference type="PROSITE" id="PS50106"/>
    </source>
</evidence>
<dbReference type="Gene3D" id="3.80.10.10">
    <property type="entry name" value="Ribonuclease Inhibitor"/>
    <property type="match status" value="1"/>
</dbReference>
<dbReference type="SMART" id="SM00228">
    <property type="entry name" value="PDZ"/>
    <property type="match status" value="1"/>
</dbReference>
<dbReference type="InterPro" id="IPR036034">
    <property type="entry name" value="PDZ_sf"/>
</dbReference>
<comment type="caution">
    <text evidence="3">The sequence shown here is derived from an EMBL/GenBank/DDBJ whole genome shotgun (WGS) entry which is preliminary data.</text>
</comment>
<dbReference type="PROSITE" id="PS50106">
    <property type="entry name" value="PDZ"/>
    <property type="match status" value="1"/>
</dbReference>
<keyword evidence="1" id="KW-1133">Transmembrane helix</keyword>
<dbReference type="CDD" id="cd06779">
    <property type="entry name" value="cpPDZ_Deg_HtrA-like"/>
    <property type="match status" value="1"/>
</dbReference>
<dbReference type="Proteomes" id="UP000316095">
    <property type="component" value="Unassembled WGS sequence"/>
</dbReference>
<evidence type="ECO:0000256" key="1">
    <source>
        <dbReference type="SAM" id="Phobius"/>
    </source>
</evidence>
<name>A0A5C5XAU9_9PLAN</name>
<keyword evidence="4" id="KW-1185">Reference proteome</keyword>
<dbReference type="Pfam" id="PF13180">
    <property type="entry name" value="PDZ_2"/>
    <property type="match status" value="1"/>
</dbReference>
<keyword evidence="1" id="KW-0472">Membrane</keyword>
<dbReference type="SUPFAM" id="SSF50156">
    <property type="entry name" value="PDZ domain-like"/>
    <property type="match status" value="1"/>
</dbReference>
<dbReference type="InterPro" id="IPR032675">
    <property type="entry name" value="LRR_dom_sf"/>
</dbReference>
<dbReference type="InterPro" id="IPR001478">
    <property type="entry name" value="PDZ"/>
</dbReference>
<proteinExistence type="predicted"/>
<dbReference type="EMBL" id="SJPG01000001">
    <property type="protein sequence ID" value="TWT59934.1"/>
    <property type="molecule type" value="Genomic_DNA"/>
</dbReference>
<organism evidence="3 4">
    <name type="scientific">Rubinisphaera italica</name>
    <dbReference type="NCBI Taxonomy" id="2527969"/>
    <lineage>
        <taxon>Bacteria</taxon>
        <taxon>Pseudomonadati</taxon>
        <taxon>Planctomycetota</taxon>
        <taxon>Planctomycetia</taxon>
        <taxon>Planctomycetales</taxon>
        <taxon>Planctomycetaceae</taxon>
        <taxon>Rubinisphaera</taxon>
    </lineage>
</organism>
<gene>
    <name evidence="3" type="ORF">Pan54_06450</name>
</gene>
<sequence>MTFDPESEFYSEGIVRVDPSSQRKSFWLVFGSIVFLIVVVVAVTLLPIQNQKRHLAHLRNQGAIVYTIIQPGMWTSLSDYFHKFTDYELPTLEEVRQIHFQKYPVTDQTIASLSRYPELQALSMQSANVSTTALDNVFTDLPELTGLTIINCKNITPDWVQKSRLSHPSVTINYRGTAYLGISANIVDPDQKGCIVMYVQPGSAAESSGLLPGDIIIAVEDSEISSFTELVMKLARYSPEDHVRIRISRQEEEVPIICKLNAWSNKEF</sequence>
<accession>A0A5C5XAU9</accession>
<dbReference type="RefSeq" id="WP_146502110.1">
    <property type="nucleotide sequence ID" value="NZ_SJPG01000001.1"/>
</dbReference>
<feature type="transmembrane region" description="Helical" evidence="1">
    <location>
        <begin position="26"/>
        <end position="48"/>
    </location>
</feature>
<evidence type="ECO:0000313" key="3">
    <source>
        <dbReference type="EMBL" id="TWT59934.1"/>
    </source>
</evidence>
<reference evidence="3 4" key="1">
    <citation type="submission" date="2019-02" db="EMBL/GenBank/DDBJ databases">
        <title>Deep-cultivation of Planctomycetes and their phenomic and genomic characterization uncovers novel biology.</title>
        <authorList>
            <person name="Wiegand S."/>
            <person name="Jogler M."/>
            <person name="Boedeker C."/>
            <person name="Pinto D."/>
            <person name="Vollmers J."/>
            <person name="Rivas-Marin E."/>
            <person name="Kohn T."/>
            <person name="Peeters S.H."/>
            <person name="Heuer A."/>
            <person name="Rast P."/>
            <person name="Oberbeckmann S."/>
            <person name="Bunk B."/>
            <person name="Jeske O."/>
            <person name="Meyerdierks A."/>
            <person name="Storesund J.E."/>
            <person name="Kallscheuer N."/>
            <person name="Luecker S."/>
            <person name="Lage O.M."/>
            <person name="Pohl T."/>
            <person name="Merkel B.J."/>
            <person name="Hornburger P."/>
            <person name="Mueller R.-W."/>
            <person name="Bruemmer F."/>
            <person name="Labrenz M."/>
            <person name="Spormann A.M."/>
            <person name="Op Den Camp H."/>
            <person name="Overmann J."/>
            <person name="Amann R."/>
            <person name="Jetten M.S.M."/>
            <person name="Mascher T."/>
            <person name="Medema M.H."/>
            <person name="Devos D.P."/>
            <person name="Kaster A.-K."/>
            <person name="Ovreas L."/>
            <person name="Rohde M."/>
            <person name="Galperin M.Y."/>
            <person name="Jogler C."/>
        </authorList>
    </citation>
    <scope>NUCLEOTIDE SEQUENCE [LARGE SCALE GENOMIC DNA]</scope>
    <source>
        <strain evidence="3 4">Pan54</strain>
    </source>
</reference>
<protein>
    <submittedName>
        <fullName evidence="3">PDZ domain (Also known as DHR or GLGF)</fullName>
    </submittedName>
</protein>